<dbReference type="InterPro" id="IPR008969">
    <property type="entry name" value="CarboxyPept-like_regulatory"/>
</dbReference>
<dbReference type="InterPro" id="IPR008964">
    <property type="entry name" value="Invasin/intimin_cell_adhesion"/>
</dbReference>
<comment type="similarity">
    <text evidence="1">Belongs to the intimin/invasin family.</text>
</comment>
<sequence length="2480" mass="263426">MKRKRSVSKSVLSFCLAVMLILQTVMFSALAYAESAPAVSEPGSSDANGPSVPEAVYNVPDGHAVLVGKPAAITVGPADKTAVLMGANSPFPLTVQQGTPAVVIPPGGTIQGRQPFTLKSEGLKVPVNGDDADPTNADPSLYIQKGDWIELKSADHFQEAVLPTATKPLMAQTESGSKKLGTAYFTPVSIKVLFDGDEGFFNGVGRAVTFGFETTANSDLSGMDYGDTKPISMFGKTYQLKNPDVTAAYSITLTSPGMIKWDQYSYRGLQATQLVEGAVTWQSTVSAFDKLDNTIKLSLDGKTFYTNPSSYNTGNGNVRGIYVSGSFKVNGIEATPSIGGDGSLTYTFPAETGVDPKVEYKTWIPKEGYYYEHRNPPSNLGRSYRDMFGKVELRQGNDKLAEAGQEISFAPDWIQASASYDHANEMITWKVVVNNYNKKGLKDFTITNVLPNGLEFTSATRQTWVDNAASAVTSIIPDANGVYSFGNIDGKVELVIKSKVTNGSNFRIDPRANWNLDTPGGIQNNDIATGTRPTAVTDEAIVTIGDHTFTKFASIAMEDFHLGGVTWTVSLAPQYTLPNAVVYDVLVHGGDLSVLDQAVDATGEVSKEAIAKIKANVNTAQLWTQYHAGTLKSANGLTMKAIPLTVNGEVVADLIKVTGYTDQSASFSFRALVTNPDILFRQDINTGKTLWNRALLFEGETVKQAQKDVNLHLRMLNKDMLFASKPLKADGTPENVTPNNASSYISDDNNEAWTISAYDRTTKTVTFRLGVNMPGYNTVEMAKDGGSRVITNVKLVDTLPVDWEFVPFTEGKNFELWKGYSDNGSGTSYGVRNNAVSIIEPNDPAHVVNFSHSGNVGTFTFSKLEGPYVILVKARPSNAALEKYLDEYTAQGKNKQVLYNKADLHMTWGGVEKVLTEQRKLIVPIQALGKSVTKPFPGVLEWTVNYYPPYHMENGVYLEDTLGAGMNLRKDESGKLVLIAPSMAVYRAKLTASGALERDGAALNLSDPNSEIRVEAEPGAGGTTVLKFMMTNPNNYYQFVYQSEVDPTKAKAGDKMGNEVKLVGDDKLKLLRVKSESTLDSTDVSGSSGSNALLPLKKVDPSGNPLKGVEFTLYKKDGGTQVAKGTTGGDGKLNLLFPNPGFYELKETYIDTTTWLPTTRIYQVYVGNTPGKPIWVDGVKVTAGDPLVVPTPAAGKLTISNKVAGNGSDKNKEFAFTITFQGEGKGESYPYTKPDGTSGTIKSGDTIQLKHGQSAVIPNLLEGLVYSVTGNDYSPGGYSTDPTNRILTDTIVANGDHKAPFVHTRMVYGSLQIGQTVTGNGGQPDKAFEFTVTFGGEGASGEYAYTKPDGTTGRIKSGGKIALKHGETVTMDRIPKDTTYTVTETDYTTDGYTTEPTSLTHTGTIAEGGTHKALFVNTRMVYGSLTIGQKVAGNGGQPDKVFEFTVTFDGEGKDASYAYTGTGVASGSLKSGDTIRLKHGEQIKFPKLPKGLTYTVVETDYTSDGYTTNWPDRTHTDTISEGGVHQAEFVNTRLLFGGLLIGQTVEGGGADKDKAFVFTVTFGGAGASEEYTYTKSDGTTGKMKSGDTISLKHGKTVAIAETDILTGTTYKVTETDYTAEGYTTNPAGLTHSGTIVEKQISEARFVNTKYLPGKLLIGQKVMGNGGQPDKAFEFTVTFGGEGASGEYAYTKPDGTAGTIKSGGTITLKHGETVAIAGIPKDTTYTVTETDYATDGYTTDPTGLAHTGTIAEGGTHKALFVNTRMVYGSLTIGQKVAGNGGQPDKAFEFTVTFDGEGKDASYAYTGTGAPSGSLKSGDTIHLKHGEQIKFPKLPKGLTYTVIETDYTADGYTTNWPDRTHTDTISEDGVHQAEFVNTRLLFGGLLIGQTVEGSGADKDKAFVFTVTFDGTGANEEYAYTKSDGTTGKMKSGGTISLKHGETVAIAETDILTGTTYTVTETDYSVEGYTTNPVGLTHSGTIVEKQISEARFVNAKYLPGKLTLTADPAAVPGDGKTPSQLTATLTDYAGNPVVNREVVFTLPDQSEVKATTDEQGRAVISYTPPKLGATTPEDHIITAKVNSLTEGILTATANVTAMPAAIVGVLRDNTTGEVIPNATIVITNDTNGEKHTITTDAAGAYFLPVAYGGDYTISFPKKIKINGVDESITFTQKAVVDSNVKGGEVVPAHITAVGIVLVKQPEGHSSLMKSALANKMRIYLRDANGNYMVDQNGAPKAFSLQPDGSFFVDGLAAESYKMEVRYEVARGKELTLIRDAKLDVKANGELNISQELVDPYGIITDAKTGAAIAGARVTLYYADTPRNRANGIVPGTTVTLPAIPGFEPNDNASPSQNSDATGSYAYMVFPDTDYYLIVTKAGYETHVSATISVGIDIVRYDVQLKPLSSDGSEPGNGSPEPGNGNPGAGNGNPGAGNGNPGAGNGNPGAGNGNPGAGNGNPGTGNANPGTGNSNPGAGNGNPGAGNG</sequence>
<evidence type="ECO:0000256" key="1">
    <source>
        <dbReference type="ARBA" id="ARBA00010116"/>
    </source>
</evidence>
<feature type="signal peptide" evidence="3">
    <location>
        <begin position="1"/>
        <end position="31"/>
    </location>
</feature>
<dbReference type="SUPFAM" id="SSF49478">
    <property type="entry name" value="Cna protein B-type domain"/>
    <property type="match status" value="2"/>
</dbReference>
<proteinExistence type="inferred from homology"/>
<dbReference type="InterPro" id="IPR055382">
    <property type="entry name" value="DUF7601"/>
</dbReference>
<comment type="caution">
    <text evidence="5">The sequence shown here is derived from an EMBL/GenBank/DDBJ whole genome shotgun (WGS) entry which is preliminary data.</text>
</comment>
<dbReference type="EMBL" id="JBBPCC010000017">
    <property type="protein sequence ID" value="MEK8130815.1"/>
    <property type="molecule type" value="Genomic_DNA"/>
</dbReference>
<dbReference type="Pfam" id="PF13620">
    <property type="entry name" value="CarboxypepD_reg"/>
    <property type="match status" value="1"/>
</dbReference>
<dbReference type="Proteomes" id="UP001469365">
    <property type="component" value="Unassembled WGS sequence"/>
</dbReference>
<feature type="chain" id="PRO_5046906806" evidence="3">
    <location>
        <begin position="32"/>
        <end position="2480"/>
    </location>
</feature>
<feature type="compositionally biased region" description="Gly residues" evidence="2">
    <location>
        <begin position="2470"/>
        <end position="2480"/>
    </location>
</feature>
<evidence type="ECO:0000256" key="3">
    <source>
        <dbReference type="SAM" id="SignalP"/>
    </source>
</evidence>
<dbReference type="Pfam" id="PF02369">
    <property type="entry name" value="Big_1"/>
    <property type="match status" value="1"/>
</dbReference>
<evidence type="ECO:0000313" key="6">
    <source>
        <dbReference type="Proteomes" id="UP001469365"/>
    </source>
</evidence>
<feature type="compositionally biased region" description="Gly residues" evidence="2">
    <location>
        <begin position="2417"/>
        <end position="2455"/>
    </location>
</feature>
<dbReference type="Gene3D" id="2.60.40.1120">
    <property type="entry name" value="Carboxypeptidase-like, regulatory domain"/>
    <property type="match status" value="2"/>
</dbReference>
<organism evidence="5 6">
    <name type="scientific">Paenibacillus filicis</name>
    <dbReference type="NCBI Taxonomy" id="669464"/>
    <lineage>
        <taxon>Bacteria</taxon>
        <taxon>Bacillati</taxon>
        <taxon>Bacillota</taxon>
        <taxon>Bacilli</taxon>
        <taxon>Bacillales</taxon>
        <taxon>Paenibacillaceae</taxon>
        <taxon>Paenibacillus</taxon>
    </lineage>
</organism>
<dbReference type="InterPro" id="IPR003344">
    <property type="entry name" value="Big_1_dom"/>
</dbReference>
<feature type="region of interest" description="Disordered" evidence="2">
    <location>
        <begin position="2399"/>
        <end position="2480"/>
    </location>
</feature>
<feature type="compositionally biased region" description="Low complexity" evidence="2">
    <location>
        <begin position="2404"/>
        <end position="2416"/>
    </location>
</feature>
<dbReference type="Gene3D" id="2.60.40.1140">
    <property type="entry name" value="Collagen-binding surface protein Cna, B-type domain"/>
    <property type="match status" value="7"/>
</dbReference>
<evidence type="ECO:0000256" key="2">
    <source>
        <dbReference type="SAM" id="MobiDB-lite"/>
    </source>
</evidence>
<dbReference type="Pfam" id="PF17802">
    <property type="entry name" value="SpaA"/>
    <property type="match status" value="1"/>
</dbReference>
<name>A0ABU9DRV0_9BACL</name>
<dbReference type="SMART" id="SM00634">
    <property type="entry name" value="BID_1"/>
    <property type="match status" value="1"/>
</dbReference>
<keyword evidence="6" id="KW-1185">Reference proteome</keyword>
<feature type="non-terminal residue" evidence="5">
    <location>
        <position position="2480"/>
    </location>
</feature>
<evidence type="ECO:0000259" key="4">
    <source>
        <dbReference type="PROSITE" id="PS51127"/>
    </source>
</evidence>
<dbReference type="PROSITE" id="PS51127">
    <property type="entry name" value="BIG1"/>
    <property type="match status" value="1"/>
</dbReference>
<dbReference type="InterPro" id="IPR041033">
    <property type="entry name" value="SpaA_PFL_dom_1"/>
</dbReference>
<dbReference type="InterPro" id="IPR013783">
    <property type="entry name" value="Ig-like_fold"/>
</dbReference>
<keyword evidence="3" id="KW-0732">Signal</keyword>
<feature type="domain" description="Big-1" evidence="4">
    <location>
        <begin position="1998"/>
        <end position="2093"/>
    </location>
</feature>
<evidence type="ECO:0000313" key="5">
    <source>
        <dbReference type="EMBL" id="MEK8130815.1"/>
    </source>
</evidence>
<feature type="compositionally biased region" description="Low complexity" evidence="2">
    <location>
        <begin position="2456"/>
        <end position="2469"/>
    </location>
</feature>
<reference evidence="5 6" key="1">
    <citation type="submission" date="2024-04" db="EMBL/GenBank/DDBJ databases">
        <title>draft genome sequnece of Paenibacillus filicis.</title>
        <authorList>
            <person name="Kim D.-U."/>
        </authorList>
    </citation>
    <scope>NUCLEOTIDE SEQUENCE [LARGE SCALE GENOMIC DNA]</scope>
    <source>
        <strain evidence="5 6">KACC14197</strain>
    </source>
</reference>
<dbReference type="SUPFAM" id="SSF49373">
    <property type="entry name" value="Invasin/intimin cell-adhesion fragments"/>
    <property type="match status" value="1"/>
</dbReference>
<dbReference type="RefSeq" id="WP_341417959.1">
    <property type="nucleotide sequence ID" value="NZ_JBBPCC010000017.1"/>
</dbReference>
<dbReference type="Pfam" id="PF24547">
    <property type="entry name" value="DUF7601"/>
    <property type="match status" value="7"/>
</dbReference>
<dbReference type="SUPFAM" id="SSF49464">
    <property type="entry name" value="Carboxypeptidase regulatory domain-like"/>
    <property type="match status" value="1"/>
</dbReference>
<protein>
    <submittedName>
        <fullName evidence="5">DUF5979 domain-containing protein</fullName>
    </submittedName>
</protein>
<dbReference type="Gene3D" id="2.60.40.10">
    <property type="entry name" value="Immunoglobulins"/>
    <property type="match status" value="2"/>
</dbReference>
<accession>A0ABU9DRV0</accession>
<gene>
    <name evidence="5" type="ORF">WMW72_23185</name>
</gene>